<dbReference type="EMBL" id="AMCI01008014">
    <property type="protein sequence ID" value="EJW91693.1"/>
    <property type="molecule type" value="Genomic_DNA"/>
</dbReference>
<dbReference type="AlphaFoldDB" id="J9FB75"/>
<accession>J9FB75</accession>
<feature type="transmembrane region" description="Helical" evidence="1">
    <location>
        <begin position="15"/>
        <end position="32"/>
    </location>
</feature>
<gene>
    <name evidence="2" type="ORF">EVA_20200</name>
</gene>
<comment type="caution">
    <text evidence="2">The sequence shown here is derived from an EMBL/GenBank/DDBJ whole genome shotgun (WGS) entry which is preliminary data.</text>
</comment>
<keyword evidence="1" id="KW-0472">Membrane</keyword>
<evidence type="ECO:0000313" key="2">
    <source>
        <dbReference type="EMBL" id="EJW91693.1"/>
    </source>
</evidence>
<sequence>MVHGVKLAWLSQPPISNPWPMALCFLFWSIGLRREFHPKRPMYVSTNTIESSQ</sequence>
<evidence type="ECO:0000256" key="1">
    <source>
        <dbReference type="SAM" id="Phobius"/>
    </source>
</evidence>
<keyword evidence="1" id="KW-0812">Transmembrane</keyword>
<organism evidence="2">
    <name type="scientific">gut metagenome</name>
    <dbReference type="NCBI Taxonomy" id="749906"/>
    <lineage>
        <taxon>unclassified sequences</taxon>
        <taxon>metagenomes</taxon>
        <taxon>organismal metagenomes</taxon>
    </lineage>
</organism>
<protein>
    <submittedName>
        <fullName evidence="2">Uncharacterized protein</fullName>
    </submittedName>
</protein>
<reference evidence="2" key="1">
    <citation type="journal article" date="2012" name="PLoS ONE">
        <title>Gene sets for utilization of primary and secondary nutrition supplies in the distal gut of endangered iberian lynx.</title>
        <authorList>
            <person name="Alcaide M."/>
            <person name="Messina E."/>
            <person name="Richter M."/>
            <person name="Bargiela R."/>
            <person name="Peplies J."/>
            <person name="Huws S.A."/>
            <person name="Newbold C.J."/>
            <person name="Golyshin P.N."/>
            <person name="Simon M.A."/>
            <person name="Lopez G."/>
            <person name="Yakimov M.M."/>
            <person name="Ferrer M."/>
        </authorList>
    </citation>
    <scope>NUCLEOTIDE SEQUENCE</scope>
</reference>
<keyword evidence="1" id="KW-1133">Transmembrane helix</keyword>
<proteinExistence type="predicted"/>
<name>J9FB75_9ZZZZ</name>